<dbReference type="SUPFAM" id="SSF109854">
    <property type="entry name" value="DinB/YfiT-like putative metalloenzymes"/>
    <property type="match status" value="1"/>
</dbReference>
<organism evidence="2 3">
    <name type="scientific">Corynebacterium evansiae</name>
    <dbReference type="NCBI Taxonomy" id="2913499"/>
    <lineage>
        <taxon>Bacteria</taxon>
        <taxon>Bacillati</taxon>
        <taxon>Actinomycetota</taxon>
        <taxon>Actinomycetes</taxon>
        <taxon>Mycobacteriales</taxon>
        <taxon>Corynebacteriaceae</taxon>
        <taxon>Corynebacterium</taxon>
    </lineage>
</organism>
<proteinExistence type="predicted"/>
<protein>
    <submittedName>
        <fullName evidence="2">TIGR03085 family metal-binding protein</fullName>
    </submittedName>
</protein>
<evidence type="ECO:0000259" key="1">
    <source>
        <dbReference type="Pfam" id="PF11716"/>
    </source>
</evidence>
<feature type="domain" description="Mycothiol-dependent maleylpyruvate isomerase metal-binding" evidence="1">
    <location>
        <begin position="13"/>
        <end position="43"/>
    </location>
</feature>
<dbReference type="InterPro" id="IPR017517">
    <property type="entry name" value="Maleyloyr_isom"/>
</dbReference>
<dbReference type="AlphaFoldDB" id="A0A9X3RG54"/>
<sequence>MEHNMNTSQAEREALANLLQQSSPDAPTLCAGWTARDLVVHLVIREYRPDAAAGMFFKGLANRLDSVSHDYESKPYAELVEMYHNGPPAWNPLRLADKYANLAENFVHHEDLRRGGGEYVPRDLPQSARDDLWKAVGKMAKFFLRSSTIHVVLERTDASAPTVVRAGADSTDEVRVSGEAGELLLWLYGRDGAVDVVLNPADEDTTARIKRHVF</sequence>
<dbReference type="NCBIfam" id="TIGR03085">
    <property type="entry name" value="TIGR03085 family metal-binding protein"/>
    <property type="match status" value="1"/>
</dbReference>
<gene>
    <name evidence="2" type="ORF">L8V00_03155</name>
</gene>
<dbReference type="InterPro" id="IPR034660">
    <property type="entry name" value="DinB/YfiT-like"/>
</dbReference>
<dbReference type="Proteomes" id="UP001146469">
    <property type="component" value="Unassembled WGS sequence"/>
</dbReference>
<dbReference type="NCBIfam" id="TIGR03083">
    <property type="entry name" value="maleylpyruvate isomerase family mycothiol-dependent enzyme"/>
    <property type="match status" value="1"/>
</dbReference>
<reference evidence="2" key="1">
    <citation type="submission" date="2022-02" db="EMBL/GenBank/DDBJ databases">
        <title>Corynebacterium sp. from urogenital microbiome.</title>
        <authorList>
            <person name="Cappelli E.A."/>
            <person name="Ribeiro T.G."/>
            <person name="Peixe L."/>
        </authorList>
    </citation>
    <scope>NUCLEOTIDE SEQUENCE</scope>
    <source>
        <strain evidence="2">C8Ua_174</strain>
    </source>
</reference>
<dbReference type="RefSeq" id="WP_269944190.1">
    <property type="nucleotide sequence ID" value="NZ_JAKMUT010000002.1"/>
</dbReference>
<evidence type="ECO:0000313" key="2">
    <source>
        <dbReference type="EMBL" id="MCZ9289207.1"/>
    </source>
</evidence>
<dbReference type="GO" id="GO:0046872">
    <property type="term" value="F:metal ion binding"/>
    <property type="evidence" value="ECO:0007669"/>
    <property type="project" value="InterPro"/>
</dbReference>
<dbReference type="InterPro" id="IPR017519">
    <property type="entry name" value="CHP03085"/>
</dbReference>
<accession>A0A9X3RG54</accession>
<name>A0A9X3RG54_9CORY</name>
<comment type="caution">
    <text evidence="2">The sequence shown here is derived from an EMBL/GenBank/DDBJ whole genome shotgun (WGS) entry which is preliminary data.</text>
</comment>
<evidence type="ECO:0000313" key="3">
    <source>
        <dbReference type="Proteomes" id="UP001146469"/>
    </source>
</evidence>
<dbReference type="Pfam" id="PF11716">
    <property type="entry name" value="MDMPI_N"/>
    <property type="match status" value="1"/>
</dbReference>
<dbReference type="EMBL" id="JAKMUT010000002">
    <property type="protein sequence ID" value="MCZ9289207.1"/>
    <property type="molecule type" value="Genomic_DNA"/>
</dbReference>
<dbReference type="Gene3D" id="1.20.120.450">
    <property type="entry name" value="dinb family like domain"/>
    <property type="match status" value="1"/>
</dbReference>
<keyword evidence="3" id="KW-1185">Reference proteome</keyword>
<dbReference type="InterPro" id="IPR024344">
    <property type="entry name" value="MDMPI_metal-binding"/>
</dbReference>